<keyword evidence="6" id="KW-0812">Transmembrane</keyword>
<evidence type="ECO:0000256" key="6">
    <source>
        <dbReference type="SAM" id="Phobius"/>
    </source>
</evidence>
<keyword evidence="4" id="KW-0572">Peptidoglycan-anchor</keyword>
<keyword evidence="3 7" id="KW-0732">Signal</keyword>
<feature type="domain" description="Gram-positive cocci surface proteins LPxTG" evidence="8">
    <location>
        <begin position="274"/>
        <end position="310"/>
    </location>
</feature>
<gene>
    <name evidence="9" type="ORF">G6045_37070</name>
</gene>
<dbReference type="InterPro" id="IPR048202">
    <property type="entry name" value="SCO1860-like"/>
</dbReference>
<evidence type="ECO:0000259" key="8">
    <source>
        <dbReference type="PROSITE" id="PS50847"/>
    </source>
</evidence>
<evidence type="ECO:0000256" key="7">
    <source>
        <dbReference type="SAM" id="SignalP"/>
    </source>
</evidence>
<dbReference type="NCBIfam" id="NF040603">
    <property type="entry name" value="choice_anch_P"/>
    <property type="match status" value="1"/>
</dbReference>
<evidence type="ECO:0000313" key="9">
    <source>
        <dbReference type="EMBL" id="NGO81236.1"/>
    </source>
</evidence>
<dbReference type="NCBIfam" id="NF041527">
    <property type="entry name" value="SCO1860_LAETG"/>
    <property type="match status" value="1"/>
</dbReference>
<evidence type="ECO:0000256" key="1">
    <source>
        <dbReference type="ARBA" id="ARBA00022512"/>
    </source>
</evidence>
<reference evidence="9 10" key="1">
    <citation type="submission" date="2020-02" db="EMBL/GenBank/DDBJ databases">
        <title>Whole-genome analyses of novel actinobacteria.</title>
        <authorList>
            <person name="Sahin N."/>
            <person name="Tokatli A."/>
        </authorList>
    </citation>
    <scope>NUCLEOTIDE SEQUENCE [LARGE SCALE GENOMIC DNA]</scope>
    <source>
        <strain evidence="9 10">YC504</strain>
    </source>
</reference>
<feature type="transmembrane region" description="Helical" evidence="6">
    <location>
        <begin position="285"/>
        <end position="304"/>
    </location>
</feature>
<comment type="caution">
    <text evidence="9">The sequence shown here is derived from an EMBL/GenBank/DDBJ whole genome shotgun (WGS) entry which is preliminary data.</text>
</comment>
<protein>
    <submittedName>
        <fullName evidence="9">LPXTG cell wall anchor domain-containing protein</fullName>
    </submittedName>
</protein>
<accession>A0A6G4XUH2</accession>
<evidence type="ECO:0000313" key="10">
    <source>
        <dbReference type="Proteomes" id="UP000481109"/>
    </source>
</evidence>
<dbReference type="NCBIfam" id="NF041528">
    <property type="entry name" value="strep_LAETG"/>
    <property type="match status" value="1"/>
</dbReference>
<keyword evidence="2" id="KW-0964">Secreted</keyword>
<organism evidence="9 10">
    <name type="scientific">Streptomyces mesophilus</name>
    <dbReference type="NCBI Taxonomy" id="1775132"/>
    <lineage>
        <taxon>Bacteria</taxon>
        <taxon>Bacillati</taxon>
        <taxon>Actinomycetota</taxon>
        <taxon>Actinomycetes</taxon>
        <taxon>Kitasatosporales</taxon>
        <taxon>Streptomycetaceae</taxon>
        <taxon>Streptomyces</taxon>
    </lineage>
</organism>
<dbReference type="PROSITE" id="PS50847">
    <property type="entry name" value="GRAM_POS_ANCHORING"/>
    <property type="match status" value="1"/>
</dbReference>
<evidence type="ECO:0000256" key="5">
    <source>
        <dbReference type="SAM" id="MobiDB-lite"/>
    </source>
</evidence>
<evidence type="ECO:0000256" key="3">
    <source>
        <dbReference type="ARBA" id="ARBA00022729"/>
    </source>
</evidence>
<name>A0A6G4XUH2_9ACTN</name>
<sequence>MNSNTFRMPARRIAATAAATLLATGPVALASAVPAHATGDEGSASAAVLRTQLDVGLLNKTVQVPLKATLNEVQAPESAEKTALTVNLDGVNQGKPFSVLRAEVATAKATTDRHKAEASSNVAHAKIHVPGLPLLSLIEVEQVTSKAVCEAGRQPVAESNVLGSVTVLGKKTTLTAGGVTKVTVPGVGEVSLTLSKTHTTSKTAAAAALELKVSVNPLKLNVAEVEGVIALAEASCAAPAGAPKPAESEPAKPADKAEDDGVRAQSAGEQRQDLAETGGSSSTPFIAGGAVLLLGLGGGALVLARARSRG</sequence>
<feature type="chain" id="PRO_5026193134" evidence="7">
    <location>
        <begin position="31"/>
        <end position="310"/>
    </location>
</feature>
<feature type="region of interest" description="Disordered" evidence="5">
    <location>
        <begin position="239"/>
        <end position="283"/>
    </location>
</feature>
<feature type="signal peptide" evidence="7">
    <location>
        <begin position="1"/>
        <end position="30"/>
    </location>
</feature>
<dbReference type="RefSeq" id="WP_165336637.1">
    <property type="nucleotide sequence ID" value="NZ_JAAKZW010000297.1"/>
</dbReference>
<keyword evidence="6" id="KW-0472">Membrane</keyword>
<keyword evidence="1" id="KW-0134">Cell wall</keyword>
<dbReference type="Proteomes" id="UP000481109">
    <property type="component" value="Unassembled WGS sequence"/>
</dbReference>
<dbReference type="InterPro" id="IPR019931">
    <property type="entry name" value="LPXTG_anchor"/>
</dbReference>
<evidence type="ECO:0000256" key="4">
    <source>
        <dbReference type="ARBA" id="ARBA00023088"/>
    </source>
</evidence>
<keyword evidence="10" id="KW-1185">Reference proteome</keyword>
<dbReference type="NCBIfam" id="TIGR01167">
    <property type="entry name" value="LPXTG_anchor"/>
    <property type="match status" value="1"/>
</dbReference>
<feature type="compositionally biased region" description="Basic and acidic residues" evidence="5">
    <location>
        <begin position="246"/>
        <end position="262"/>
    </location>
</feature>
<dbReference type="AlphaFoldDB" id="A0A6G4XUH2"/>
<keyword evidence="6" id="KW-1133">Transmembrane helix</keyword>
<evidence type="ECO:0000256" key="2">
    <source>
        <dbReference type="ARBA" id="ARBA00022525"/>
    </source>
</evidence>
<dbReference type="EMBL" id="JAAKZW010000297">
    <property type="protein sequence ID" value="NGO81236.1"/>
    <property type="molecule type" value="Genomic_DNA"/>
</dbReference>
<proteinExistence type="predicted"/>